<keyword evidence="5" id="KW-1185">Reference proteome</keyword>
<evidence type="ECO:0000256" key="2">
    <source>
        <dbReference type="ARBA" id="ARBA00023315"/>
    </source>
</evidence>
<dbReference type="KEGG" id="pka:PQ456_02610"/>
<dbReference type="RefSeq" id="WP_273614733.1">
    <property type="nucleotide sequence ID" value="NZ_CP117416.1"/>
</dbReference>
<dbReference type="Proteomes" id="UP001220509">
    <property type="component" value="Chromosome"/>
</dbReference>
<evidence type="ECO:0000256" key="1">
    <source>
        <dbReference type="ARBA" id="ARBA00022679"/>
    </source>
</evidence>
<proteinExistence type="predicted"/>
<dbReference type="InterPro" id="IPR000182">
    <property type="entry name" value="GNAT_dom"/>
</dbReference>
<dbReference type="CDD" id="cd04301">
    <property type="entry name" value="NAT_SF"/>
    <property type="match status" value="1"/>
</dbReference>
<accession>A0AAX3M3F6</accession>
<dbReference type="PROSITE" id="PS51186">
    <property type="entry name" value="GNAT"/>
    <property type="match status" value="1"/>
</dbReference>
<name>A0AAX3M3F6_9BACL</name>
<evidence type="ECO:0000313" key="4">
    <source>
        <dbReference type="EMBL" id="WCT56445.1"/>
    </source>
</evidence>
<organism evidence="4 5">
    <name type="scientific">Paenibacillus kyungheensis</name>
    <dbReference type="NCBI Taxonomy" id="1452732"/>
    <lineage>
        <taxon>Bacteria</taxon>
        <taxon>Bacillati</taxon>
        <taxon>Bacillota</taxon>
        <taxon>Bacilli</taxon>
        <taxon>Bacillales</taxon>
        <taxon>Paenibacillaceae</taxon>
        <taxon>Paenibacillus</taxon>
    </lineage>
</organism>
<dbReference type="SUPFAM" id="SSF55729">
    <property type="entry name" value="Acyl-CoA N-acyltransferases (Nat)"/>
    <property type="match status" value="1"/>
</dbReference>
<feature type="domain" description="N-acetyltransferase" evidence="3">
    <location>
        <begin position="3"/>
        <end position="172"/>
    </location>
</feature>
<dbReference type="AlphaFoldDB" id="A0AAX3M3F6"/>
<dbReference type="InterPro" id="IPR016181">
    <property type="entry name" value="Acyl_CoA_acyltransferase"/>
</dbReference>
<evidence type="ECO:0000259" key="3">
    <source>
        <dbReference type="PROSITE" id="PS51186"/>
    </source>
</evidence>
<keyword evidence="1" id="KW-0808">Transferase</keyword>
<reference evidence="4 5" key="1">
    <citation type="submission" date="2023-02" db="EMBL/GenBank/DDBJ databases">
        <title>Genome sequence of Paenibacillus kyungheensis KACC 18744.</title>
        <authorList>
            <person name="Kim S."/>
            <person name="Heo J."/>
            <person name="Kwon S.-W."/>
        </authorList>
    </citation>
    <scope>NUCLEOTIDE SEQUENCE [LARGE SCALE GENOMIC DNA]</scope>
    <source>
        <strain evidence="4 5">KACC 18744</strain>
    </source>
</reference>
<dbReference type="PANTHER" id="PTHR42919:SF8">
    <property type="entry name" value="N-ALPHA-ACETYLTRANSFERASE 50"/>
    <property type="match status" value="1"/>
</dbReference>
<keyword evidence="2" id="KW-0012">Acyltransferase</keyword>
<dbReference type="Pfam" id="PF00583">
    <property type="entry name" value="Acetyltransf_1"/>
    <property type="match status" value="1"/>
</dbReference>
<dbReference type="InterPro" id="IPR051556">
    <property type="entry name" value="N-term/lysine_N-AcTrnsfr"/>
</dbReference>
<dbReference type="PANTHER" id="PTHR42919">
    <property type="entry name" value="N-ALPHA-ACETYLTRANSFERASE"/>
    <property type="match status" value="1"/>
</dbReference>
<evidence type="ECO:0000313" key="5">
    <source>
        <dbReference type="Proteomes" id="UP001220509"/>
    </source>
</evidence>
<gene>
    <name evidence="4" type="ORF">PQ456_02610</name>
</gene>
<sequence length="174" mass="20712">MDIMIRQCTLEDVQQLQEISYATFNETFREQNSPEHIDYYLEKAFNHSQLEKELNNPYSKFFFAYVNNELAGYLKINTDQAQSEKMSEDSLEIERIYIKQSFQKHGVGKHLFQQALQIAKELNKQQMWLGVWEKNDNAILFYQKLGFELTGQHSFYMGDEQQTDLIMTKRPLMD</sequence>
<dbReference type="Gene3D" id="3.40.630.30">
    <property type="match status" value="1"/>
</dbReference>
<protein>
    <submittedName>
        <fullName evidence="4">GNAT family N-acetyltransferase</fullName>
    </submittedName>
</protein>
<dbReference type="EMBL" id="CP117416">
    <property type="protein sequence ID" value="WCT56445.1"/>
    <property type="molecule type" value="Genomic_DNA"/>
</dbReference>
<dbReference type="GO" id="GO:0016747">
    <property type="term" value="F:acyltransferase activity, transferring groups other than amino-acyl groups"/>
    <property type="evidence" value="ECO:0007669"/>
    <property type="project" value="InterPro"/>
</dbReference>